<dbReference type="OrthoDB" id="1935644at2"/>
<name>A0A1M6B3M6_9CLOT</name>
<dbReference type="AlphaFoldDB" id="A0A1M6B3M6"/>
<organism evidence="2 3">
    <name type="scientific">Clostridium cavendishii DSM 21758</name>
    <dbReference type="NCBI Taxonomy" id="1121302"/>
    <lineage>
        <taxon>Bacteria</taxon>
        <taxon>Bacillati</taxon>
        <taxon>Bacillota</taxon>
        <taxon>Clostridia</taxon>
        <taxon>Eubacteriales</taxon>
        <taxon>Clostridiaceae</taxon>
        <taxon>Clostridium</taxon>
    </lineage>
</organism>
<proteinExistence type="predicted"/>
<evidence type="ECO:0000313" key="2">
    <source>
        <dbReference type="EMBL" id="SHI43267.1"/>
    </source>
</evidence>
<sequence>MEFRLNKIDTDLRRKLQDKTKDGKIHRKLEISIYNNGYKERKNENTPNHKDKEKHEEFKELVDKYRVTVDAIKGKTIEVEGEMEQYEYEEKVKRGIFIDTKK</sequence>
<keyword evidence="3" id="KW-1185">Reference proteome</keyword>
<feature type="region of interest" description="Disordered" evidence="1">
    <location>
        <begin position="36"/>
        <end position="56"/>
    </location>
</feature>
<accession>A0A1M6B3M6</accession>
<evidence type="ECO:0000256" key="1">
    <source>
        <dbReference type="SAM" id="MobiDB-lite"/>
    </source>
</evidence>
<dbReference type="Proteomes" id="UP000184310">
    <property type="component" value="Unassembled WGS sequence"/>
</dbReference>
<feature type="compositionally biased region" description="Basic and acidic residues" evidence="1">
    <location>
        <begin position="38"/>
        <end position="56"/>
    </location>
</feature>
<protein>
    <submittedName>
        <fullName evidence="2">Uncharacterized protein</fullName>
    </submittedName>
</protein>
<dbReference type="RefSeq" id="WP_072984463.1">
    <property type="nucleotide sequence ID" value="NZ_FQZB01000003.1"/>
</dbReference>
<evidence type="ECO:0000313" key="3">
    <source>
        <dbReference type="Proteomes" id="UP000184310"/>
    </source>
</evidence>
<dbReference type="STRING" id="1121302.SAMN02745163_00246"/>
<dbReference type="EMBL" id="FQZB01000003">
    <property type="protein sequence ID" value="SHI43267.1"/>
    <property type="molecule type" value="Genomic_DNA"/>
</dbReference>
<gene>
    <name evidence="2" type="ORF">SAMN02745163_00246</name>
</gene>
<reference evidence="2 3" key="1">
    <citation type="submission" date="2016-11" db="EMBL/GenBank/DDBJ databases">
        <authorList>
            <person name="Jaros S."/>
            <person name="Januszkiewicz K."/>
            <person name="Wedrychowicz H."/>
        </authorList>
    </citation>
    <scope>NUCLEOTIDE SEQUENCE [LARGE SCALE GENOMIC DNA]</scope>
    <source>
        <strain evidence="2 3">DSM 21758</strain>
    </source>
</reference>